<dbReference type="GO" id="GO:0003824">
    <property type="term" value="F:catalytic activity"/>
    <property type="evidence" value="ECO:0007669"/>
    <property type="project" value="InterPro"/>
</dbReference>
<dbReference type="InterPro" id="IPR004821">
    <property type="entry name" value="Cyt_trans-like"/>
</dbReference>
<dbReference type="Gene3D" id="3.40.50.620">
    <property type="entry name" value="HUPs"/>
    <property type="match status" value="1"/>
</dbReference>
<dbReference type="SUPFAM" id="SSF52374">
    <property type="entry name" value="Nucleotidylyl transferase"/>
    <property type="match status" value="1"/>
</dbReference>
<dbReference type="AlphaFoldDB" id="A0A0G0MEJ4"/>
<accession>A0A0G0MEJ4</accession>
<comment type="caution">
    <text evidence="2">The sequence shown here is derived from an EMBL/GenBank/DDBJ whole genome shotgun (WGS) entry which is preliminary data.</text>
</comment>
<reference evidence="2 3" key="1">
    <citation type="journal article" date="2015" name="Nature">
        <title>rRNA introns, odd ribosomes, and small enigmatic genomes across a large radiation of phyla.</title>
        <authorList>
            <person name="Brown C.T."/>
            <person name="Hug L.A."/>
            <person name="Thomas B.C."/>
            <person name="Sharon I."/>
            <person name="Castelle C.J."/>
            <person name="Singh A."/>
            <person name="Wilkins M.J."/>
            <person name="Williams K.H."/>
            <person name="Banfield J.F."/>
        </authorList>
    </citation>
    <scope>NUCLEOTIDE SEQUENCE [LARGE SCALE GENOMIC DNA]</scope>
</reference>
<evidence type="ECO:0000259" key="1">
    <source>
        <dbReference type="Pfam" id="PF01467"/>
    </source>
</evidence>
<proteinExistence type="predicted"/>
<organism evidence="2 3">
    <name type="scientific">Candidatus Woesebacteria bacterium GW2011_GWA1_39_12</name>
    <dbReference type="NCBI Taxonomy" id="1618549"/>
    <lineage>
        <taxon>Bacteria</taxon>
        <taxon>Candidatus Woeseibacteriota</taxon>
    </lineage>
</organism>
<name>A0A0G0MEJ4_9BACT</name>
<evidence type="ECO:0000313" key="3">
    <source>
        <dbReference type="Proteomes" id="UP000034325"/>
    </source>
</evidence>
<evidence type="ECO:0000313" key="2">
    <source>
        <dbReference type="EMBL" id="KKQ98755.1"/>
    </source>
</evidence>
<dbReference type="Pfam" id="PF01467">
    <property type="entry name" value="CTP_transf_like"/>
    <property type="match status" value="1"/>
</dbReference>
<feature type="domain" description="Cytidyltransferase-like" evidence="1">
    <location>
        <begin position="194"/>
        <end position="331"/>
    </location>
</feature>
<dbReference type="Proteomes" id="UP000034325">
    <property type="component" value="Unassembled WGS sequence"/>
</dbReference>
<protein>
    <recommendedName>
        <fullName evidence="1">Cytidyltransferase-like domain-containing protein</fullName>
    </recommendedName>
</protein>
<dbReference type="InterPro" id="IPR014729">
    <property type="entry name" value="Rossmann-like_a/b/a_fold"/>
</dbReference>
<sequence length="340" mass="38652">MSSEFESLLEQPISPETETLLLPDRPIAKRLCYNLKKQLSGNSDSGISVGEYDLTILALSKLLTPSAYKIIERPISFSEYLEKRRQSFRWLIDLWNKYYEIRWGGGNVLESNDHDCDFRHDLLSAILTSTGILSREETFRSRGIDWDGFQEDQISPALRELNRVRYSTVAKVITYEGAKGSIERLSEKGLTTAIYIGVFDLDHEGHKGTAARAKRNLGPHSKLFCAVVDKKLSILQKGKEPTRDLDRRMANMSMVKGIDRVFPIVLPDSVQSLEDTGEYFLKVHEELAPHVRIVGNPTTIDTGLWEVYQKTCRQANVLLVYNDELKPVSTTSEINRIRGI</sequence>
<dbReference type="EMBL" id="LBWA01000001">
    <property type="protein sequence ID" value="KKQ98755.1"/>
    <property type="molecule type" value="Genomic_DNA"/>
</dbReference>
<gene>
    <name evidence="2" type="ORF">UT23_C0001G0036</name>
</gene>